<dbReference type="AlphaFoldDB" id="A0A2A2HBJ6"/>
<evidence type="ECO:0000256" key="3">
    <source>
        <dbReference type="ARBA" id="ARBA00023274"/>
    </source>
</evidence>
<evidence type="ECO:0000313" key="7">
    <source>
        <dbReference type="Proteomes" id="UP000217528"/>
    </source>
</evidence>
<dbReference type="SMART" id="SM01405">
    <property type="entry name" value="Ribosomal_S6e"/>
    <property type="match status" value="1"/>
</dbReference>
<comment type="caution">
    <text evidence="5">The sequence shown here is derived from an EMBL/GenBank/DDBJ whole genome shotgun (WGS) entry which is preliminary data.</text>
</comment>
<dbReference type="NCBIfam" id="NF003294">
    <property type="entry name" value="PRK04290.1-3"/>
    <property type="match status" value="1"/>
</dbReference>
<dbReference type="RefSeq" id="WP_095609056.1">
    <property type="nucleotide sequence ID" value="NZ_CANQEZ010000002.1"/>
</dbReference>
<evidence type="ECO:0000256" key="4">
    <source>
        <dbReference type="HAMAP-Rule" id="MF_00512"/>
    </source>
</evidence>
<evidence type="ECO:0000313" key="8">
    <source>
        <dbReference type="Proteomes" id="UP000246004"/>
    </source>
</evidence>
<evidence type="ECO:0000313" key="6">
    <source>
        <dbReference type="EMBL" id="PWL08640.1"/>
    </source>
</evidence>
<dbReference type="InterPro" id="IPR018282">
    <property type="entry name" value="Ribosomal_eS6_CS"/>
</dbReference>
<dbReference type="GO" id="GO:0003735">
    <property type="term" value="F:structural constituent of ribosome"/>
    <property type="evidence" value="ECO:0007669"/>
    <property type="project" value="InterPro"/>
</dbReference>
<keyword evidence="7" id="KW-1185">Reference proteome</keyword>
<accession>A0A2A2HBJ6</accession>
<evidence type="ECO:0000256" key="1">
    <source>
        <dbReference type="ARBA" id="ARBA00009312"/>
    </source>
</evidence>
<proteinExistence type="inferred from homology"/>
<evidence type="ECO:0000256" key="2">
    <source>
        <dbReference type="ARBA" id="ARBA00022980"/>
    </source>
</evidence>
<reference evidence="5 7" key="2">
    <citation type="journal article" date="2017" name="BMC Genomics">
        <title>Genomic analysis of methanogenic archaea reveals a shift towards energy conservation.</title>
        <authorList>
            <person name="Gilmore S.P."/>
            <person name="Henske J.K."/>
            <person name="Sexton J.A."/>
            <person name="Solomon K.V."/>
            <person name="Seppala S."/>
            <person name="Yoo J.I."/>
            <person name="Huyett L.M."/>
            <person name="Pressman A."/>
            <person name="Cogan J.Z."/>
            <person name="Kivenson V."/>
            <person name="Peng X."/>
            <person name="Tan Y."/>
            <person name="Valentine D.L."/>
            <person name="O'Malley M.A."/>
        </authorList>
    </citation>
    <scope>NUCLEOTIDE SEQUENCE [LARGE SCALE GENOMIC DNA]</scope>
    <source>
        <strain evidence="5 7">1R-7</strain>
    </source>
</reference>
<keyword evidence="2 4" id="KW-0689">Ribosomal protein</keyword>
<dbReference type="EMBL" id="LWMS01000010">
    <property type="protein sequence ID" value="PWL08640.1"/>
    <property type="molecule type" value="Genomic_DNA"/>
</dbReference>
<dbReference type="EMBL" id="LMVN01000024">
    <property type="protein sequence ID" value="PAV06881.1"/>
    <property type="molecule type" value="Genomic_DNA"/>
</dbReference>
<reference evidence="6 8" key="1">
    <citation type="submission" date="2016-04" db="EMBL/GenBank/DDBJ databases">
        <title>Genome sequence of Methanosphaera cuniculi DSM 4103.</title>
        <authorList>
            <person name="Poehlein A."/>
            <person name="Seedorf H."/>
            <person name="Daniel R."/>
        </authorList>
    </citation>
    <scope>NUCLEOTIDE SEQUENCE [LARGE SCALE GENOMIC DNA]</scope>
    <source>
        <strain evidence="6 8">DSM 4103</strain>
    </source>
</reference>
<dbReference type="HAMAP" id="MF_00512">
    <property type="entry name" value="Ribosomal_eS6"/>
    <property type="match status" value="1"/>
</dbReference>
<dbReference type="OrthoDB" id="7793at2157"/>
<protein>
    <recommendedName>
        <fullName evidence="4">Small ribosomal subunit protein eS6</fullName>
    </recommendedName>
</protein>
<dbReference type="InterPro" id="IPR020924">
    <property type="entry name" value="Ribosomal_eS6_arc"/>
</dbReference>
<dbReference type="GO" id="GO:1990904">
    <property type="term" value="C:ribonucleoprotein complex"/>
    <property type="evidence" value="ECO:0007669"/>
    <property type="project" value="UniProtKB-KW"/>
</dbReference>
<dbReference type="Proteomes" id="UP000246004">
    <property type="component" value="Unassembled WGS sequence"/>
</dbReference>
<evidence type="ECO:0000313" key="5">
    <source>
        <dbReference type="EMBL" id="PAV06881.1"/>
    </source>
</evidence>
<comment type="similarity">
    <text evidence="1 4">Belongs to the eukaryotic ribosomal protein eS6 family.</text>
</comment>
<dbReference type="Pfam" id="PF01092">
    <property type="entry name" value="Ribosomal_S6e"/>
    <property type="match status" value="1"/>
</dbReference>
<dbReference type="PANTHER" id="PTHR11502">
    <property type="entry name" value="40S RIBOSOMAL PROTEIN S6"/>
    <property type="match status" value="1"/>
</dbReference>
<dbReference type="GO" id="GO:0005840">
    <property type="term" value="C:ribosome"/>
    <property type="evidence" value="ECO:0007669"/>
    <property type="project" value="UniProtKB-KW"/>
</dbReference>
<dbReference type="InterPro" id="IPR001377">
    <property type="entry name" value="Ribosomal_eS6"/>
</dbReference>
<name>A0A2A2HBJ6_9EURY</name>
<organism evidence="5 7">
    <name type="scientific">Methanosphaera cuniculi</name>
    <dbReference type="NCBI Taxonomy" id="1077256"/>
    <lineage>
        <taxon>Archaea</taxon>
        <taxon>Methanobacteriati</taxon>
        <taxon>Methanobacteriota</taxon>
        <taxon>Methanomada group</taxon>
        <taxon>Methanobacteria</taxon>
        <taxon>Methanobacteriales</taxon>
        <taxon>Methanobacteriaceae</taxon>
        <taxon>Methanosphaera</taxon>
    </lineage>
</organism>
<sequence length="131" mass="14326">MVYKVVVSDEDVTYQLELDDKDANVVNGLKIGDEFAGGVLGLKGYKLEITGGSDKNGFPMKADVDGTRRFKSLVDGGTGFKPTKKGLRRRKTVRGNTIADDISQINVKVSERGDQTLAEIFAEPEEEQAEE</sequence>
<dbReference type="Proteomes" id="UP000217528">
    <property type="component" value="Unassembled WGS sequence"/>
</dbReference>
<dbReference type="GO" id="GO:0006412">
    <property type="term" value="P:translation"/>
    <property type="evidence" value="ECO:0007669"/>
    <property type="project" value="UniProtKB-UniRule"/>
</dbReference>
<gene>
    <name evidence="4" type="primary">rps6e</name>
    <name evidence="5" type="ORF">ASJ82_07115</name>
    <name evidence="6" type="ORF">MSCUN_03530</name>
</gene>
<dbReference type="PROSITE" id="PS00578">
    <property type="entry name" value="RIBOSOMAL_S6E"/>
    <property type="match status" value="1"/>
</dbReference>
<keyword evidence="3 4" id="KW-0687">Ribonucleoprotein</keyword>